<dbReference type="Gene3D" id="3.40.630.30">
    <property type="match status" value="1"/>
</dbReference>
<dbReference type="EMBL" id="JABXXP010000098">
    <property type="protein sequence ID" value="NVN10973.1"/>
    <property type="molecule type" value="Genomic_DNA"/>
</dbReference>
<dbReference type="Pfam" id="PF13302">
    <property type="entry name" value="Acetyltransf_3"/>
    <property type="match status" value="1"/>
</dbReference>
<feature type="domain" description="N-acetyltransferase" evidence="1">
    <location>
        <begin position="23"/>
        <end position="178"/>
    </location>
</feature>
<protein>
    <submittedName>
        <fullName evidence="2">GNAT family N-acetyltransferase</fullName>
    </submittedName>
</protein>
<dbReference type="CDD" id="cd04301">
    <property type="entry name" value="NAT_SF"/>
    <property type="match status" value="1"/>
</dbReference>
<dbReference type="PANTHER" id="PTHR43792">
    <property type="entry name" value="GNAT FAMILY, PUTATIVE (AFU_ORTHOLOGUE AFUA_3G00765)-RELATED-RELATED"/>
    <property type="match status" value="1"/>
</dbReference>
<evidence type="ECO:0000313" key="2">
    <source>
        <dbReference type="EMBL" id="NVN10973.1"/>
    </source>
</evidence>
<evidence type="ECO:0000259" key="1">
    <source>
        <dbReference type="PROSITE" id="PS51186"/>
    </source>
</evidence>
<dbReference type="GO" id="GO:0016747">
    <property type="term" value="F:acyltransferase activity, transferring groups other than amino-acyl groups"/>
    <property type="evidence" value="ECO:0007669"/>
    <property type="project" value="InterPro"/>
</dbReference>
<evidence type="ECO:0000313" key="3">
    <source>
        <dbReference type="Proteomes" id="UP000534870"/>
    </source>
</evidence>
<reference evidence="2 3" key="1">
    <citation type="submission" date="2020-06" db="EMBL/GenBank/DDBJ databases">
        <title>Description of novel acetic acid bacteria.</title>
        <authorList>
            <person name="Sombolestani A."/>
        </authorList>
    </citation>
    <scope>NUCLEOTIDE SEQUENCE [LARGE SCALE GENOMIC DNA]</scope>
    <source>
        <strain evidence="2 3">LMG 31431</strain>
    </source>
</reference>
<proteinExistence type="predicted"/>
<comment type="caution">
    <text evidence="2">The sequence shown here is derived from an EMBL/GenBank/DDBJ whole genome shotgun (WGS) entry which is preliminary data.</text>
</comment>
<dbReference type="InterPro" id="IPR016181">
    <property type="entry name" value="Acyl_CoA_acyltransferase"/>
</dbReference>
<dbReference type="AlphaFoldDB" id="A0A7Y7M728"/>
<accession>A0A7Y7M728</accession>
<dbReference type="InterPro" id="IPR051531">
    <property type="entry name" value="N-acetyltransferase"/>
</dbReference>
<name>A0A7Y7M728_9PROT</name>
<dbReference type="InterPro" id="IPR000182">
    <property type="entry name" value="GNAT_dom"/>
</dbReference>
<gene>
    <name evidence="2" type="ORF">HUK84_07425</name>
</gene>
<dbReference type="PROSITE" id="PS51186">
    <property type="entry name" value="GNAT"/>
    <property type="match status" value="1"/>
</dbReference>
<sequence length="192" mass="21832">MEFQCGLEEILTAAIPTLETRRLILRPLDLSDAAAVQEIFPRWEIVQFMSTIPWPYPADGALTFIRDMALPEMEEGTAWHWSIRPNGAADQLIGIISLTDEPDNNRGFWLAPEWQGRGLATEAANAVTDYWFETLGRTVLRVPKAIANVPSRRISESAGMRIVASGDRDFVSGRLPVEIWEITREEWRSRHR</sequence>
<keyword evidence="2" id="KW-0808">Transferase</keyword>
<organism evidence="2 3">
    <name type="scientific">Nguyenibacter vanlangensis</name>
    <dbReference type="NCBI Taxonomy" id="1216886"/>
    <lineage>
        <taxon>Bacteria</taxon>
        <taxon>Pseudomonadati</taxon>
        <taxon>Pseudomonadota</taxon>
        <taxon>Alphaproteobacteria</taxon>
        <taxon>Acetobacterales</taxon>
        <taxon>Acetobacteraceae</taxon>
        <taxon>Nguyenibacter</taxon>
    </lineage>
</organism>
<dbReference type="Proteomes" id="UP000534870">
    <property type="component" value="Unassembled WGS sequence"/>
</dbReference>
<dbReference type="SUPFAM" id="SSF55729">
    <property type="entry name" value="Acyl-CoA N-acyltransferases (Nat)"/>
    <property type="match status" value="1"/>
</dbReference>